<name>A0A127QBB6_9BURK</name>
<dbReference type="Proteomes" id="UP000074561">
    <property type="component" value="Chromosome"/>
</dbReference>
<keyword evidence="1" id="KW-0732">Signal</keyword>
<sequence length="320" mass="34581">MLRPLRRPRLLRSLMLALGLGALLAGAAPLFAQDTLAGASLQPSAAMRQGGAMFQIQRDGHSAYVFGTIHVGKADFYPLDAKILQALQQSCCLALEIDPGNTQAMIPLMKKYGFYLDGKPHQKDLPPKLQKQLAALLAKYNMAPEQVASLKPWLIATMLGISEYASQGYLSQYGVDSTLASLAKSSNKRLVELETAEAQLGLLGNLSPAEQVQFLQDSVDEIQDPGKAQRSLDLVNLWRNGDIDGLAAMLAEMNAEDSFASKFMQRALLDGRNPGLADGIAKLTSSAAEPFVAIGMLHLVGPNSVLAILQQRGYTVKRLY</sequence>
<dbReference type="EMBL" id="CP013234">
    <property type="protein sequence ID" value="AMP07353.1"/>
    <property type="molecule type" value="Genomic_DNA"/>
</dbReference>
<dbReference type="STRING" id="279113.CPter91_5065"/>
<evidence type="ECO:0000313" key="3">
    <source>
        <dbReference type="Proteomes" id="UP000074561"/>
    </source>
</evidence>
<dbReference type="KEGG" id="cpra:CPter91_5065"/>
<reference evidence="2 3" key="1">
    <citation type="submission" date="2015-11" db="EMBL/GenBank/DDBJ databases">
        <title>Exploring the genomic traits of fungus-feeding bacterial genus Collimonas.</title>
        <authorList>
            <person name="Song C."/>
            <person name="Schmidt R."/>
            <person name="de Jager V."/>
            <person name="Krzyzanowska D."/>
            <person name="Jongedijk E."/>
            <person name="Cankar K."/>
            <person name="Beekwilder J."/>
            <person name="van Veen A."/>
            <person name="de Boer W."/>
            <person name="van Veen J.A."/>
            <person name="Garbeva P."/>
        </authorList>
    </citation>
    <scope>NUCLEOTIDE SEQUENCE [LARGE SCALE GENOMIC DNA]</scope>
    <source>
        <strain evidence="2 3">Ter91</strain>
    </source>
</reference>
<organism evidence="2 3">
    <name type="scientific">Collimonas pratensis</name>
    <dbReference type="NCBI Taxonomy" id="279113"/>
    <lineage>
        <taxon>Bacteria</taxon>
        <taxon>Pseudomonadati</taxon>
        <taxon>Pseudomonadota</taxon>
        <taxon>Betaproteobacteria</taxon>
        <taxon>Burkholderiales</taxon>
        <taxon>Oxalobacteraceae</taxon>
        <taxon>Collimonas</taxon>
    </lineage>
</organism>
<feature type="chain" id="PRO_5007277729" evidence="1">
    <location>
        <begin position="28"/>
        <end position="320"/>
    </location>
</feature>
<dbReference type="CDD" id="cd14789">
    <property type="entry name" value="Tiki"/>
    <property type="match status" value="1"/>
</dbReference>
<dbReference type="AlphaFoldDB" id="A0A127QBB6"/>
<feature type="signal peptide" evidence="1">
    <location>
        <begin position="1"/>
        <end position="27"/>
    </location>
</feature>
<evidence type="ECO:0000313" key="2">
    <source>
        <dbReference type="EMBL" id="AMP07353.1"/>
    </source>
</evidence>
<dbReference type="PANTHER" id="PTHR40590">
    <property type="entry name" value="CYTOPLASMIC PROTEIN-RELATED"/>
    <property type="match status" value="1"/>
</dbReference>
<gene>
    <name evidence="2" type="ORF">CPter91_5065</name>
</gene>
<dbReference type="InterPro" id="IPR047111">
    <property type="entry name" value="YbaP-like"/>
</dbReference>
<proteinExistence type="predicted"/>
<evidence type="ECO:0000256" key="1">
    <source>
        <dbReference type="SAM" id="SignalP"/>
    </source>
</evidence>
<accession>A0A127QBB6</accession>
<dbReference type="PATRIC" id="fig|279113.9.peg.5014"/>
<dbReference type="Pfam" id="PF01963">
    <property type="entry name" value="TraB_PrgY_gumN"/>
    <property type="match status" value="1"/>
</dbReference>
<protein>
    <submittedName>
        <fullName evidence="2">TraB family protein</fullName>
    </submittedName>
</protein>
<dbReference type="PANTHER" id="PTHR40590:SF1">
    <property type="entry name" value="CYTOPLASMIC PROTEIN"/>
    <property type="match status" value="1"/>
</dbReference>
<dbReference type="InterPro" id="IPR002816">
    <property type="entry name" value="TraB/PrgY/GumN_fam"/>
</dbReference>